<gene>
    <name evidence="3" type="ORF">Cocul_01508</name>
</gene>
<keyword evidence="1" id="KW-1133">Transmembrane helix</keyword>
<feature type="transmembrane region" description="Helical" evidence="1">
    <location>
        <begin position="65"/>
        <end position="88"/>
    </location>
</feature>
<dbReference type="PANTHER" id="PTHR36834:SF2">
    <property type="entry name" value="MEMBRANE PROTEIN"/>
    <property type="match status" value="1"/>
</dbReference>
<keyword evidence="4" id="KW-1185">Reference proteome</keyword>
<feature type="transmembrane region" description="Helical" evidence="1">
    <location>
        <begin position="12"/>
        <end position="34"/>
    </location>
</feature>
<sequence length="152" mass="16715">MLSSPVPLRRGMYGVFCALYVLVLLAATLLKGWLSIDAVWDVEAQQQRSLDFVLFDGFASPSVWWAPWLNTVGNVLLFIPLGALVARYRRGRRPLWWAGVVGLLTSLAIEATQYIAAVGYSDVDDLLCNTLGALLGAAIYALIYRQGPRAAR</sequence>
<dbReference type="RefSeq" id="WP_055122585.1">
    <property type="nucleotide sequence ID" value="NZ_LKST01000002.1"/>
</dbReference>
<dbReference type="AlphaFoldDB" id="A0A0Q0YEB3"/>
<feature type="transmembrane region" description="Helical" evidence="1">
    <location>
        <begin position="126"/>
        <end position="144"/>
    </location>
</feature>
<comment type="caution">
    <text evidence="3">The sequence shown here is derived from an EMBL/GenBank/DDBJ whole genome shotgun (WGS) entry which is preliminary data.</text>
</comment>
<keyword evidence="1" id="KW-0472">Membrane</keyword>
<dbReference type="InterPro" id="IPR006976">
    <property type="entry name" value="VanZ-like"/>
</dbReference>
<reference evidence="3 4" key="1">
    <citation type="submission" date="2015-10" db="EMBL/GenBank/DDBJ databases">
        <title>Corynebacteirum lowii and Corynebacterium oculi species nova, derived from human clinical disease and and emended description of Corynebacterium mastiditis.</title>
        <authorList>
            <person name="Bernard K."/>
            <person name="Pacheco A.L."/>
            <person name="Mcdougall C."/>
            <person name="Burtx T."/>
            <person name="Weibe D."/>
            <person name="Tyler S."/>
            <person name="Olson A.B."/>
            <person name="Cnockaert M."/>
            <person name="Eguchi H."/>
            <person name="Kuwahara T."/>
            <person name="Nakayama-Imaohji H."/>
            <person name="Boudewijins M."/>
            <person name="Van Hoecke F."/>
            <person name="Bernier A.-M."/>
            <person name="Vandamme P."/>
        </authorList>
    </citation>
    <scope>NUCLEOTIDE SEQUENCE [LARGE SCALE GENOMIC DNA]</scope>
    <source>
        <strain evidence="3 4">NML 130210</strain>
    </source>
</reference>
<dbReference type="InterPro" id="IPR053150">
    <property type="entry name" value="Teicoplanin_resist-assoc"/>
</dbReference>
<evidence type="ECO:0000259" key="2">
    <source>
        <dbReference type="Pfam" id="PF04892"/>
    </source>
</evidence>
<accession>A0A0Q0YEB3</accession>
<name>A0A0Q0YEB3_9CORY</name>
<keyword evidence="1" id="KW-0812">Transmembrane</keyword>
<organism evidence="3 4">
    <name type="scientific">Corynebacterium oculi</name>
    <dbReference type="NCBI Taxonomy" id="1544416"/>
    <lineage>
        <taxon>Bacteria</taxon>
        <taxon>Bacillati</taxon>
        <taxon>Actinomycetota</taxon>
        <taxon>Actinomycetes</taxon>
        <taxon>Mycobacteriales</taxon>
        <taxon>Corynebacteriaceae</taxon>
        <taxon>Corynebacterium</taxon>
    </lineage>
</organism>
<proteinExistence type="predicted"/>
<evidence type="ECO:0000313" key="4">
    <source>
        <dbReference type="Proteomes" id="UP000050517"/>
    </source>
</evidence>
<dbReference type="OrthoDB" id="4822551at2"/>
<protein>
    <submittedName>
        <fullName evidence="3">VanZ like family protein</fullName>
    </submittedName>
</protein>
<dbReference type="STRING" id="1544416.Cocul_01508"/>
<dbReference type="PATRIC" id="fig|1544416.3.peg.1514"/>
<dbReference type="EMBL" id="LKST01000002">
    <property type="protein sequence ID" value="KQB84697.1"/>
    <property type="molecule type" value="Genomic_DNA"/>
</dbReference>
<dbReference type="Proteomes" id="UP000050517">
    <property type="component" value="Unassembled WGS sequence"/>
</dbReference>
<dbReference type="PANTHER" id="PTHR36834">
    <property type="entry name" value="MEMBRANE PROTEIN-RELATED"/>
    <property type="match status" value="1"/>
</dbReference>
<feature type="domain" description="VanZ-like" evidence="2">
    <location>
        <begin position="18"/>
        <end position="143"/>
    </location>
</feature>
<dbReference type="Pfam" id="PF04892">
    <property type="entry name" value="VanZ"/>
    <property type="match status" value="1"/>
</dbReference>
<evidence type="ECO:0000313" key="3">
    <source>
        <dbReference type="EMBL" id="KQB84697.1"/>
    </source>
</evidence>
<evidence type="ECO:0000256" key="1">
    <source>
        <dbReference type="SAM" id="Phobius"/>
    </source>
</evidence>
<feature type="transmembrane region" description="Helical" evidence="1">
    <location>
        <begin position="95"/>
        <end position="120"/>
    </location>
</feature>